<evidence type="ECO:0000256" key="5">
    <source>
        <dbReference type="ARBA" id="ARBA00023242"/>
    </source>
</evidence>
<evidence type="ECO:0000256" key="6">
    <source>
        <dbReference type="SAM" id="MobiDB-lite"/>
    </source>
</evidence>
<keyword evidence="5" id="KW-0539">Nucleus</keyword>
<evidence type="ECO:0000256" key="4">
    <source>
        <dbReference type="ARBA" id="ARBA00023163"/>
    </source>
</evidence>
<dbReference type="PROSITE" id="PS50888">
    <property type="entry name" value="BHLH"/>
    <property type="match status" value="1"/>
</dbReference>
<dbReference type="Pfam" id="PF00010">
    <property type="entry name" value="HLH"/>
    <property type="match status" value="1"/>
</dbReference>
<sequence>MKALTVCPNSTNGVANGRVTKNREVENAEIQLYISKLKELVPFMPKNRKISKLEVIQHVIEYICDLQSALDTNTDIDSFDAAAAIAGENMLSEQQMVQTPASPRQPLSTRSSPNLIVSTSSPTNSQLPVQHNSNNNNNNNEIPSSPSNTISEKSS</sequence>
<dbReference type="OMA" id="MPKNRKI"/>
<dbReference type="SMART" id="SM00353">
    <property type="entry name" value="HLH"/>
    <property type="match status" value="1"/>
</dbReference>
<protein>
    <submittedName>
        <fullName evidence="8">CSON000650 protein</fullName>
    </submittedName>
</protein>
<evidence type="ECO:0000256" key="2">
    <source>
        <dbReference type="ARBA" id="ARBA00022491"/>
    </source>
</evidence>
<keyword evidence="4" id="KW-0804">Transcription</keyword>
<dbReference type="GO" id="GO:0030154">
    <property type="term" value="P:cell differentiation"/>
    <property type="evidence" value="ECO:0007669"/>
    <property type="project" value="TreeGrafter"/>
</dbReference>
<dbReference type="GO" id="GO:0005634">
    <property type="term" value="C:nucleus"/>
    <property type="evidence" value="ECO:0007669"/>
    <property type="project" value="UniProtKB-SubCell"/>
</dbReference>
<evidence type="ECO:0000256" key="1">
    <source>
        <dbReference type="ARBA" id="ARBA00004123"/>
    </source>
</evidence>
<dbReference type="InterPro" id="IPR026052">
    <property type="entry name" value="DNA-bd_prot-inh"/>
</dbReference>
<evidence type="ECO:0000313" key="8">
    <source>
        <dbReference type="EMBL" id="SSX20142.1"/>
    </source>
</evidence>
<feature type="compositionally biased region" description="Polar residues" evidence="6">
    <location>
        <begin position="93"/>
        <end position="131"/>
    </location>
</feature>
<proteinExistence type="predicted"/>
<dbReference type="InterPro" id="IPR036638">
    <property type="entry name" value="HLH_DNA-bd_sf"/>
</dbReference>
<reference evidence="8" key="1">
    <citation type="submission" date="2018-07" db="EMBL/GenBank/DDBJ databases">
        <authorList>
            <person name="Quirk P.G."/>
            <person name="Krulwich T.A."/>
        </authorList>
    </citation>
    <scope>NUCLEOTIDE SEQUENCE</scope>
</reference>
<keyword evidence="2" id="KW-0678">Repressor</keyword>
<accession>A0A336LQ63</accession>
<dbReference type="GO" id="GO:0000122">
    <property type="term" value="P:negative regulation of transcription by RNA polymerase II"/>
    <property type="evidence" value="ECO:0007669"/>
    <property type="project" value="InterPro"/>
</dbReference>
<dbReference type="VEuPathDB" id="VectorBase:CSON000650"/>
<evidence type="ECO:0000259" key="7">
    <source>
        <dbReference type="PROSITE" id="PS50888"/>
    </source>
</evidence>
<dbReference type="EMBL" id="UFQT01000109">
    <property type="protein sequence ID" value="SSX20142.1"/>
    <property type="molecule type" value="Genomic_DNA"/>
</dbReference>
<dbReference type="CDD" id="cd19695">
    <property type="entry name" value="bHLH_dnHLH_EMC_like"/>
    <property type="match status" value="1"/>
</dbReference>
<feature type="domain" description="BHLH" evidence="7">
    <location>
        <begin position="14"/>
        <end position="66"/>
    </location>
</feature>
<dbReference type="SUPFAM" id="SSF47459">
    <property type="entry name" value="HLH, helix-loop-helix DNA-binding domain"/>
    <property type="match status" value="1"/>
</dbReference>
<dbReference type="FunFam" id="4.10.280.10:FF:000086">
    <property type="entry name" value="protein extra-macrochaetae"/>
    <property type="match status" value="1"/>
</dbReference>
<dbReference type="GO" id="GO:0032922">
    <property type="term" value="P:circadian regulation of gene expression"/>
    <property type="evidence" value="ECO:0007669"/>
    <property type="project" value="TreeGrafter"/>
</dbReference>
<dbReference type="PANTHER" id="PTHR11723:SF17">
    <property type="entry name" value="PROTEIN EXTRA-MACROCHAETAE"/>
    <property type="match status" value="1"/>
</dbReference>
<dbReference type="GO" id="GO:0005737">
    <property type="term" value="C:cytoplasm"/>
    <property type="evidence" value="ECO:0007669"/>
    <property type="project" value="InterPro"/>
</dbReference>
<gene>
    <name evidence="8" type="primary">CSON000650</name>
</gene>
<dbReference type="PANTHER" id="PTHR11723">
    <property type="entry name" value="DNA-BINDING PROTEIN INHIBITOR"/>
    <property type="match status" value="1"/>
</dbReference>
<evidence type="ECO:0000256" key="3">
    <source>
        <dbReference type="ARBA" id="ARBA00023015"/>
    </source>
</evidence>
<dbReference type="AlphaFoldDB" id="A0A336LQ63"/>
<feature type="region of interest" description="Disordered" evidence="6">
    <location>
        <begin position="93"/>
        <end position="155"/>
    </location>
</feature>
<comment type="subcellular location">
    <subcellularLocation>
        <location evidence="1">Nucleus</location>
    </subcellularLocation>
</comment>
<dbReference type="Gene3D" id="4.10.280.10">
    <property type="entry name" value="Helix-loop-helix DNA-binding domain"/>
    <property type="match status" value="1"/>
</dbReference>
<feature type="compositionally biased region" description="Low complexity" evidence="6">
    <location>
        <begin position="132"/>
        <end position="155"/>
    </location>
</feature>
<dbReference type="InterPro" id="IPR011598">
    <property type="entry name" value="bHLH_dom"/>
</dbReference>
<dbReference type="GO" id="GO:0046983">
    <property type="term" value="F:protein dimerization activity"/>
    <property type="evidence" value="ECO:0007669"/>
    <property type="project" value="InterPro"/>
</dbReference>
<name>A0A336LQ63_CULSO</name>
<organism evidence="8">
    <name type="scientific">Culicoides sonorensis</name>
    <name type="common">Biting midge</name>
    <dbReference type="NCBI Taxonomy" id="179676"/>
    <lineage>
        <taxon>Eukaryota</taxon>
        <taxon>Metazoa</taxon>
        <taxon>Ecdysozoa</taxon>
        <taxon>Arthropoda</taxon>
        <taxon>Hexapoda</taxon>
        <taxon>Insecta</taxon>
        <taxon>Pterygota</taxon>
        <taxon>Neoptera</taxon>
        <taxon>Endopterygota</taxon>
        <taxon>Diptera</taxon>
        <taxon>Nematocera</taxon>
        <taxon>Chironomoidea</taxon>
        <taxon>Ceratopogonidae</taxon>
        <taxon>Ceratopogoninae</taxon>
        <taxon>Culicoides</taxon>
        <taxon>Monoculicoides</taxon>
    </lineage>
</organism>
<keyword evidence="3" id="KW-0805">Transcription regulation</keyword>